<keyword evidence="2" id="KW-1185">Reference proteome</keyword>
<reference evidence="1 2" key="1">
    <citation type="submission" date="2024-06" db="EMBL/GenBank/DDBJ databases">
        <authorList>
            <person name="Chen R.Y."/>
        </authorList>
    </citation>
    <scope>NUCLEOTIDE SEQUENCE [LARGE SCALE GENOMIC DNA]</scope>
    <source>
        <strain evidence="1 2">D2</strain>
    </source>
</reference>
<protein>
    <recommendedName>
        <fullName evidence="3">HTH araC/xylS-type domain-containing protein</fullName>
    </recommendedName>
</protein>
<comment type="caution">
    <text evidence="1">The sequence shown here is derived from an EMBL/GenBank/DDBJ whole genome shotgun (WGS) entry which is preliminary data.</text>
</comment>
<evidence type="ECO:0000313" key="1">
    <source>
        <dbReference type="EMBL" id="MER2490673.1"/>
    </source>
</evidence>
<accession>A0ABV1RCL3</accession>
<dbReference type="Proteomes" id="UP001467690">
    <property type="component" value="Unassembled WGS sequence"/>
</dbReference>
<proteinExistence type="predicted"/>
<sequence>MNDLNNLTHAELLQLCEQQKQQLAACHSLILAKRISTEHRRLLRNLAKLCQTDMQFKNMAAALGVSKRYCRELRRKLEILGIITPPHYLESRQKTAACFPSVRLAVVNSQANKEERYG</sequence>
<organism evidence="1 2">
    <name type="scientific">Catenovulum sediminis</name>
    <dbReference type="NCBI Taxonomy" id="1740262"/>
    <lineage>
        <taxon>Bacteria</taxon>
        <taxon>Pseudomonadati</taxon>
        <taxon>Pseudomonadota</taxon>
        <taxon>Gammaproteobacteria</taxon>
        <taxon>Alteromonadales</taxon>
        <taxon>Alteromonadaceae</taxon>
        <taxon>Catenovulum</taxon>
    </lineage>
</organism>
<evidence type="ECO:0000313" key="2">
    <source>
        <dbReference type="Proteomes" id="UP001467690"/>
    </source>
</evidence>
<dbReference type="RefSeq" id="WP_350400417.1">
    <property type="nucleotide sequence ID" value="NZ_JBELOE010000064.1"/>
</dbReference>
<dbReference type="EMBL" id="JBELOE010000064">
    <property type="protein sequence ID" value="MER2490673.1"/>
    <property type="molecule type" value="Genomic_DNA"/>
</dbReference>
<name>A0ABV1RCL3_9ALTE</name>
<evidence type="ECO:0008006" key="3">
    <source>
        <dbReference type="Google" id="ProtNLM"/>
    </source>
</evidence>
<gene>
    <name evidence="1" type="ORF">ABS311_02080</name>
</gene>